<dbReference type="SUPFAM" id="SSF103642">
    <property type="entry name" value="Sec-C motif"/>
    <property type="match status" value="1"/>
</dbReference>
<sequence>MEGCIFNFVLFPPCKHPKNSNISRSRGNKIDVSQLRGQLDALGVRITEVTSDGNCFFRALADQLEGNEEEHQKYRSMVVQHISEKREMFEPFIEDEVPFDEYCQSMEKDGTWAGHMELQAASLVLHTNICIHRNMSPRWYIRNFNDCRAHMIHLSYHDGEHYNSVRLKEDPSDGPARPIVIKADADLSVTSQQAKVASKSYQRSDRELTINPGVIKLVMAGSGCENAEKVEEILQLVNGDVDAAIEFLIAEQETEECPEKSYSLHCQENTSNGCDEIVNNEQQKEEPVEKTNKHDASNNSSKSTNDNSGLQASDKNIPRNKVCPCGSKKKYKACFSLTGDDVVSVTRQWTLERVEKKGNKEKKEFLMKGHWTWVHFVFDLRFEIIRFCCYRNRGTTTAITGPGCHPHSALQKEFHFSIRSFRVWGFTKKSIVHPLLIQSLRLRASTPDGNLVLPLFLLKRNNNHEPNGA</sequence>
<dbReference type="SUPFAM" id="SSF54001">
    <property type="entry name" value="Cysteine proteinases"/>
    <property type="match status" value="1"/>
</dbReference>
<proteinExistence type="inferred from homology"/>
<protein>
    <submittedName>
        <fullName evidence="4">OTU domain-containing 3</fullName>
    </submittedName>
</protein>
<dbReference type="CDD" id="cd22771">
    <property type="entry name" value="OTU_plant_OTU7-like"/>
    <property type="match status" value="1"/>
</dbReference>
<comment type="similarity">
    <text evidence="1">Belongs to the peptidase C85 family.</text>
</comment>
<evidence type="ECO:0000259" key="3">
    <source>
        <dbReference type="PROSITE" id="PS50802"/>
    </source>
</evidence>
<dbReference type="Pfam" id="PF02810">
    <property type="entry name" value="SEC-C"/>
    <property type="match status" value="1"/>
</dbReference>
<dbReference type="Pfam" id="PF02338">
    <property type="entry name" value="OTU"/>
    <property type="match status" value="1"/>
</dbReference>
<dbReference type="Proteomes" id="UP001163823">
    <property type="component" value="Chromosome 14"/>
</dbReference>
<organism evidence="4 5">
    <name type="scientific">Quillaja saponaria</name>
    <name type="common">Soap bark tree</name>
    <dbReference type="NCBI Taxonomy" id="32244"/>
    <lineage>
        <taxon>Eukaryota</taxon>
        <taxon>Viridiplantae</taxon>
        <taxon>Streptophyta</taxon>
        <taxon>Embryophyta</taxon>
        <taxon>Tracheophyta</taxon>
        <taxon>Spermatophyta</taxon>
        <taxon>Magnoliopsida</taxon>
        <taxon>eudicotyledons</taxon>
        <taxon>Gunneridae</taxon>
        <taxon>Pentapetalae</taxon>
        <taxon>rosids</taxon>
        <taxon>fabids</taxon>
        <taxon>Fabales</taxon>
        <taxon>Quillajaceae</taxon>
        <taxon>Quillaja</taxon>
    </lineage>
</organism>
<evidence type="ECO:0000256" key="1">
    <source>
        <dbReference type="ARBA" id="ARBA00010407"/>
    </source>
</evidence>
<comment type="caution">
    <text evidence="4">The sequence shown here is derived from an EMBL/GenBank/DDBJ whole genome shotgun (WGS) entry which is preliminary data.</text>
</comment>
<dbReference type="Gene3D" id="3.90.70.80">
    <property type="match status" value="1"/>
</dbReference>
<dbReference type="EMBL" id="JARAOO010000014">
    <property type="protein sequence ID" value="KAJ7944444.1"/>
    <property type="molecule type" value="Genomic_DNA"/>
</dbReference>
<accession>A0AAD7P775</accession>
<evidence type="ECO:0000313" key="5">
    <source>
        <dbReference type="Proteomes" id="UP001163823"/>
    </source>
</evidence>
<dbReference type="KEGG" id="qsa:O6P43_033839"/>
<dbReference type="PANTHER" id="PTHR12419:SF7">
    <property type="entry name" value="OTU DOMAIN-CONTAINING PROTEIN 3"/>
    <property type="match status" value="1"/>
</dbReference>
<feature type="region of interest" description="Disordered" evidence="2">
    <location>
        <begin position="282"/>
        <end position="315"/>
    </location>
</feature>
<feature type="compositionally biased region" description="Low complexity" evidence="2">
    <location>
        <begin position="297"/>
        <end position="308"/>
    </location>
</feature>
<dbReference type="Gene3D" id="3.10.450.50">
    <property type="match status" value="1"/>
</dbReference>
<reference evidence="4" key="1">
    <citation type="journal article" date="2023" name="Science">
        <title>Elucidation of the pathway for biosynthesis of saponin adjuvants from the soapbark tree.</title>
        <authorList>
            <person name="Reed J."/>
            <person name="Orme A."/>
            <person name="El-Demerdash A."/>
            <person name="Owen C."/>
            <person name="Martin L.B.B."/>
            <person name="Misra R.C."/>
            <person name="Kikuchi S."/>
            <person name="Rejzek M."/>
            <person name="Martin A.C."/>
            <person name="Harkess A."/>
            <person name="Leebens-Mack J."/>
            <person name="Louveau T."/>
            <person name="Stephenson M.J."/>
            <person name="Osbourn A."/>
        </authorList>
    </citation>
    <scope>NUCLEOTIDE SEQUENCE</scope>
    <source>
        <strain evidence="4">S10</strain>
    </source>
</reference>
<dbReference type="GO" id="GO:0016579">
    <property type="term" value="P:protein deubiquitination"/>
    <property type="evidence" value="ECO:0007669"/>
    <property type="project" value="TreeGrafter"/>
</dbReference>
<dbReference type="InterPro" id="IPR003323">
    <property type="entry name" value="OTU_dom"/>
</dbReference>
<evidence type="ECO:0000256" key="2">
    <source>
        <dbReference type="SAM" id="MobiDB-lite"/>
    </source>
</evidence>
<dbReference type="PANTHER" id="PTHR12419">
    <property type="entry name" value="OTU DOMAIN CONTAINING PROTEIN"/>
    <property type="match status" value="1"/>
</dbReference>
<name>A0AAD7P775_QUISA</name>
<dbReference type="PROSITE" id="PS50802">
    <property type="entry name" value="OTU"/>
    <property type="match status" value="1"/>
</dbReference>
<dbReference type="InterPro" id="IPR050704">
    <property type="entry name" value="Peptidase_C85-like"/>
</dbReference>
<feature type="domain" description="OTU" evidence="3">
    <location>
        <begin position="44"/>
        <end position="168"/>
    </location>
</feature>
<gene>
    <name evidence="4" type="ORF">O6P43_033839</name>
</gene>
<dbReference type="FunFam" id="3.90.70.80:FF:000009">
    <property type="entry name" value="OTU domain-containing protein 3"/>
    <property type="match status" value="1"/>
</dbReference>
<dbReference type="InterPro" id="IPR004027">
    <property type="entry name" value="SEC_C_motif"/>
</dbReference>
<feature type="compositionally biased region" description="Basic and acidic residues" evidence="2">
    <location>
        <begin position="282"/>
        <end position="296"/>
    </location>
</feature>
<evidence type="ECO:0000313" key="4">
    <source>
        <dbReference type="EMBL" id="KAJ7944444.1"/>
    </source>
</evidence>
<dbReference type="GO" id="GO:0004843">
    <property type="term" value="F:cysteine-type deubiquitinase activity"/>
    <property type="evidence" value="ECO:0007669"/>
    <property type="project" value="TreeGrafter"/>
</dbReference>
<keyword evidence="5" id="KW-1185">Reference proteome</keyword>
<dbReference type="AlphaFoldDB" id="A0AAD7P775"/>
<dbReference type="InterPro" id="IPR038765">
    <property type="entry name" value="Papain-like_cys_pep_sf"/>
</dbReference>